<dbReference type="InterPro" id="IPR032710">
    <property type="entry name" value="NTF2-like_dom_sf"/>
</dbReference>
<gene>
    <name evidence="2" type="ORF">AR543_12300</name>
</gene>
<dbReference type="Proteomes" id="UP000078148">
    <property type="component" value="Chromosome"/>
</dbReference>
<dbReference type="EMBL" id="CP013023">
    <property type="protein sequence ID" value="ANF96713.1"/>
    <property type="molecule type" value="Genomic_DNA"/>
</dbReference>
<accession>A0A172ZGS6</accession>
<dbReference type="InterPro" id="IPR027843">
    <property type="entry name" value="DUF4440"/>
</dbReference>
<feature type="domain" description="DUF4440" evidence="1">
    <location>
        <begin position="8"/>
        <end position="109"/>
    </location>
</feature>
<dbReference type="Gene3D" id="3.10.450.50">
    <property type="match status" value="1"/>
</dbReference>
<evidence type="ECO:0000313" key="2">
    <source>
        <dbReference type="EMBL" id="ANF96713.1"/>
    </source>
</evidence>
<name>A0A172ZGS6_9BACL</name>
<dbReference type="RefSeq" id="WP_064505581.1">
    <property type="nucleotide sequence ID" value="NZ_CP013023.1"/>
</dbReference>
<dbReference type="SUPFAM" id="SSF54427">
    <property type="entry name" value="NTF2-like"/>
    <property type="match status" value="1"/>
</dbReference>
<keyword evidence="3" id="KW-1185">Reference proteome</keyword>
<dbReference type="AlphaFoldDB" id="A0A172ZGS6"/>
<organism evidence="2 3">
    <name type="scientific">Paenibacillus bovis</name>
    <dbReference type="NCBI Taxonomy" id="1616788"/>
    <lineage>
        <taxon>Bacteria</taxon>
        <taxon>Bacillati</taxon>
        <taxon>Bacillota</taxon>
        <taxon>Bacilli</taxon>
        <taxon>Bacillales</taxon>
        <taxon>Paenibacillaceae</taxon>
        <taxon>Paenibacillus</taxon>
    </lineage>
</organism>
<proteinExistence type="predicted"/>
<dbReference type="KEGG" id="pbv:AR543_12300"/>
<evidence type="ECO:0000259" key="1">
    <source>
        <dbReference type="Pfam" id="PF14534"/>
    </source>
</evidence>
<reference evidence="2 3" key="2">
    <citation type="journal article" date="2016" name="Int. J. Syst. Evol. Microbiol.">
        <title>Paenibacillus bovis sp. nov., isolated from raw yak (Bos grunniens) milk.</title>
        <authorList>
            <person name="Gao C."/>
            <person name="Han J."/>
            <person name="Liu Z."/>
            <person name="Xu X."/>
            <person name="Hang F."/>
            <person name="Wu Z."/>
        </authorList>
    </citation>
    <scope>NUCLEOTIDE SEQUENCE [LARGE SCALE GENOMIC DNA]</scope>
    <source>
        <strain evidence="2 3">BD3526</strain>
    </source>
</reference>
<reference evidence="3" key="1">
    <citation type="submission" date="2015-10" db="EMBL/GenBank/DDBJ databases">
        <title>Genome of Paenibacillus bovis sp. nov.</title>
        <authorList>
            <person name="Wu Z."/>
            <person name="Gao C."/>
            <person name="Liu Z."/>
            <person name="Zheng H."/>
        </authorList>
    </citation>
    <scope>NUCLEOTIDE SEQUENCE [LARGE SCALE GENOMIC DNA]</scope>
    <source>
        <strain evidence="3">BD3526</strain>
    </source>
</reference>
<dbReference type="Pfam" id="PF14534">
    <property type="entry name" value="DUF4440"/>
    <property type="match status" value="1"/>
</dbReference>
<evidence type="ECO:0000313" key="3">
    <source>
        <dbReference type="Proteomes" id="UP000078148"/>
    </source>
</evidence>
<sequence length="121" mass="13682">MNKELVVSYEERLRKAMMQGDVDGLDQLIDHQLVFVNHFGQALSKQDDLEAHRSGIVNFSNITFLEQRIILLQDSAVTVTRAALAGMAAGNPIDEEMYYTRVWQMNNDELKVVSGHCSLVQ</sequence>
<dbReference type="OrthoDB" id="5383110at2"/>
<protein>
    <submittedName>
        <fullName evidence="2">DUF4440 domain-containing protein</fullName>
    </submittedName>
</protein>